<dbReference type="Gene3D" id="3.40.50.720">
    <property type="entry name" value="NAD(P)-binding Rossmann-like Domain"/>
    <property type="match status" value="1"/>
</dbReference>
<dbReference type="GO" id="GO:0030604">
    <property type="term" value="F:1-deoxy-D-xylulose-5-phosphate reductoisomerase activity"/>
    <property type="evidence" value="ECO:0007669"/>
    <property type="project" value="UniProtKB-UniRule"/>
</dbReference>
<feature type="binding site" evidence="9">
    <location>
        <position position="149"/>
    </location>
    <ligand>
        <name>1-deoxy-D-xylulose 5-phosphate</name>
        <dbReference type="ChEBI" id="CHEBI:57792"/>
    </ligand>
</feature>
<feature type="binding site" evidence="9">
    <location>
        <position position="215"/>
    </location>
    <ligand>
        <name>1-deoxy-D-xylulose 5-phosphate</name>
        <dbReference type="ChEBI" id="CHEBI:57792"/>
    </ligand>
</feature>
<comment type="function">
    <text evidence="9">Catalyzes the NADPH-dependent rearrangement and reduction of 1-deoxy-D-xylulose-5-phosphate (DXP) to 2-C-methyl-D-erythritol 4-phosphate (MEP).</text>
</comment>
<dbReference type="SUPFAM" id="SSF51735">
    <property type="entry name" value="NAD(P)-binding Rossmann-fold domains"/>
    <property type="match status" value="1"/>
</dbReference>
<feature type="binding site" evidence="9">
    <location>
        <position position="122"/>
    </location>
    <ligand>
        <name>NADPH</name>
        <dbReference type="ChEBI" id="CHEBI:57783"/>
    </ligand>
</feature>
<dbReference type="InterPro" id="IPR036169">
    <property type="entry name" value="DXPR_C_sf"/>
</dbReference>
<keyword evidence="3 9" id="KW-0479">Metal-binding</keyword>
<feature type="binding site" evidence="9">
    <location>
        <position position="148"/>
    </location>
    <ligand>
        <name>Mn(2+)</name>
        <dbReference type="ChEBI" id="CHEBI:29035"/>
    </ligand>
</feature>
<dbReference type="EMBL" id="CP036266">
    <property type="protein sequence ID" value="QDT23713.1"/>
    <property type="molecule type" value="Genomic_DNA"/>
</dbReference>
<keyword evidence="7 9" id="KW-0414">Isoprene biosynthesis</keyword>
<feature type="binding site" evidence="9">
    <location>
        <position position="11"/>
    </location>
    <ligand>
        <name>NADPH</name>
        <dbReference type="ChEBI" id="CHEBI:57783"/>
    </ligand>
</feature>
<keyword evidence="13" id="KW-0413">Isomerase</keyword>
<dbReference type="NCBIfam" id="NF009114">
    <property type="entry name" value="PRK12464.1"/>
    <property type="match status" value="1"/>
</dbReference>
<organism evidence="13 14">
    <name type="scientific">Gimesia chilikensis</name>
    <dbReference type="NCBI Taxonomy" id="2605989"/>
    <lineage>
        <taxon>Bacteria</taxon>
        <taxon>Pseudomonadati</taxon>
        <taxon>Planctomycetota</taxon>
        <taxon>Planctomycetia</taxon>
        <taxon>Planctomycetales</taxon>
        <taxon>Planctomycetaceae</taxon>
        <taxon>Gimesia</taxon>
    </lineage>
</organism>
<feature type="binding site" evidence="9">
    <location>
        <position position="12"/>
    </location>
    <ligand>
        <name>NADPH</name>
        <dbReference type="ChEBI" id="CHEBI:57783"/>
    </ligand>
</feature>
<dbReference type="InterPro" id="IPR003821">
    <property type="entry name" value="DXP_reductoisomerase"/>
</dbReference>
<dbReference type="Pfam" id="PF08436">
    <property type="entry name" value="DXP_redisom_C"/>
    <property type="match status" value="1"/>
</dbReference>
<gene>
    <name evidence="9 13" type="primary">dxr</name>
    <name evidence="13" type="ORF">HG66A1_55370</name>
</gene>
<feature type="binding site" evidence="9">
    <location>
        <position position="174"/>
    </location>
    <ligand>
        <name>1-deoxy-D-xylulose 5-phosphate</name>
        <dbReference type="ChEBI" id="CHEBI:57792"/>
    </ligand>
</feature>
<evidence type="ECO:0000256" key="7">
    <source>
        <dbReference type="ARBA" id="ARBA00023229"/>
    </source>
</evidence>
<evidence type="ECO:0000256" key="9">
    <source>
        <dbReference type="HAMAP-Rule" id="MF_00183"/>
    </source>
</evidence>
<feature type="binding site" evidence="9">
    <location>
        <position position="219"/>
    </location>
    <ligand>
        <name>Mn(2+)</name>
        <dbReference type="ChEBI" id="CHEBI:29035"/>
    </ligand>
</feature>
<feature type="binding site" evidence="9">
    <location>
        <position position="197"/>
    </location>
    <ligand>
        <name>1-deoxy-D-xylulose 5-phosphate</name>
        <dbReference type="ChEBI" id="CHEBI:57792"/>
    </ligand>
</feature>
<evidence type="ECO:0000313" key="13">
    <source>
        <dbReference type="EMBL" id="QDT23713.1"/>
    </source>
</evidence>
<keyword evidence="6 9" id="KW-0464">Manganese</keyword>
<feature type="binding site" evidence="9">
    <location>
        <position position="203"/>
    </location>
    <ligand>
        <name>NADPH</name>
        <dbReference type="ChEBI" id="CHEBI:57783"/>
    </ligand>
</feature>
<feature type="binding site" evidence="9">
    <location>
        <position position="123"/>
    </location>
    <ligand>
        <name>1-deoxy-D-xylulose 5-phosphate</name>
        <dbReference type="ChEBI" id="CHEBI:57792"/>
    </ligand>
</feature>
<dbReference type="HAMAP" id="MF_00183">
    <property type="entry name" value="DXP_reductoisom"/>
    <property type="match status" value="1"/>
</dbReference>
<comment type="catalytic activity">
    <reaction evidence="8">
        <text>2-C-methyl-D-erythritol 4-phosphate + NADP(+) = 1-deoxy-D-xylulose 5-phosphate + NADPH + H(+)</text>
        <dbReference type="Rhea" id="RHEA:13717"/>
        <dbReference type="ChEBI" id="CHEBI:15378"/>
        <dbReference type="ChEBI" id="CHEBI:57783"/>
        <dbReference type="ChEBI" id="CHEBI:57792"/>
        <dbReference type="ChEBI" id="CHEBI:58262"/>
        <dbReference type="ChEBI" id="CHEBI:58349"/>
        <dbReference type="EC" id="1.1.1.267"/>
    </reaction>
    <physiologicalReaction direction="right-to-left" evidence="8">
        <dbReference type="Rhea" id="RHEA:13719"/>
    </physiologicalReaction>
</comment>
<feature type="binding site" evidence="9">
    <location>
        <position position="13"/>
    </location>
    <ligand>
        <name>NADPH</name>
        <dbReference type="ChEBI" id="CHEBI:57783"/>
    </ligand>
</feature>
<dbReference type="RefSeq" id="WP_145191530.1">
    <property type="nucleotide sequence ID" value="NZ_CP036266.1"/>
</dbReference>
<keyword evidence="14" id="KW-1185">Reference proteome</keyword>
<dbReference type="InterPro" id="IPR013644">
    <property type="entry name" value="DXP_reductoisomerase_C"/>
</dbReference>
<dbReference type="Gene3D" id="1.10.1740.10">
    <property type="match status" value="1"/>
</dbReference>
<feature type="binding site" evidence="9">
    <location>
        <position position="150"/>
    </location>
    <ligand>
        <name>1-deoxy-D-xylulose 5-phosphate</name>
        <dbReference type="ChEBI" id="CHEBI:57792"/>
    </ligand>
</feature>
<comment type="cofactor">
    <cofactor evidence="9">
        <name>Mg(2+)</name>
        <dbReference type="ChEBI" id="CHEBI:18420"/>
    </cofactor>
    <cofactor evidence="9">
        <name>Mn(2+)</name>
        <dbReference type="ChEBI" id="CHEBI:29035"/>
    </cofactor>
</comment>
<dbReference type="PANTHER" id="PTHR30525:SF0">
    <property type="entry name" value="1-DEOXY-D-XYLULOSE 5-PHOSPHATE REDUCTOISOMERASE, CHLOROPLASTIC"/>
    <property type="match status" value="1"/>
</dbReference>
<evidence type="ECO:0000256" key="5">
    <source>
        <dbReference type="ARBA" id="ARBA00023002"/>
    </source>
</evidence>
<feature type="domain" description="DXP reductoisomerase C-terminal" evidence="12">
    <location>
        <begin position="259"/>
        <end position="375"/>
    </location>
</feature>
<evidence type="ECO:0000259" key="10">
    <source>
        <dbReference type="Pfam" id="PF02670"/>
    </source>
</evidence>
<dbReference type="UniPathway" id="UPA00056">
    <property type="reaction ID" value="UER00092"/>
</dbReference>
<dbReference type="GO" id="GO:0070402">
    <property type="term" value="F:NADPH binding"/>
    <property type="evidence" value="ECO:0007669"/>
    <property type="project" value="InterPro"/>
</dbReference>
<comment type="pathway">
    <text evidence="1 9">Isoprenoid biosynthesis; isopentenyl diphosphate biosynthesis via DXP pathway; isopentenyl diphosphate from 1-deoxy-D-xylulose 5-phosphate: step 1/6.</text>
</comment>
<feature type="domain" description="1-deoxy-D-xylulose 5-phosphate reductoisomerase C-terminal" evidence="11">
    <location>
        <begin position="144"/>
        <end position="227"/>
    </location>
</feature>
<dbReference type="InterPro" id="IPR013512">
    <property type="entry name" value="DXP_reductoisomerase_N"/>
</dbReference>
<dbReference type="NCBIfam" id="TIGR00243">
    <property type="entry name" value="Dxr"/>
    <property type="match status" value="1"/>
</dbReference>
<feature type="binding site" evidence="9">
    <location>
        <position position="150"/>
    </location>
    <ligand>
        <name>Mn(2+)</name>
        <dbReference type="ChEBI" id="CHEBI:29035"/>
    </ligand>
</feature>
<evidence type="ECO:0000313" key="14">
    <source>
        <dbReference type="Proteomes" id="UP000320421"/>
    </source>
</evidence>
<keyword evidence="5 9" id="KW-0560">Oxidoreductase</keyword>
<comment type="similarity">
    <text evidence="2 9">Belongs to the DXR family.</text>
</comment>
<dbReference type="InterPro" id="IPR026877">
    <property type="entry name" value="DXPR_C"/>
</dbReference>
<comment type="caution">
    <text evidence="9">Lacks conserved residue(s) required for the propagation of feature annotation.</text>
</comment>
<sequence>MKQIAVLGSTGSIGTSTLDVIAAHAEEMQLTAITAHSSWQQLAEQAQQFRPRWAVVSNSDLKSAVDLSAFPQETEVLFGDEQIERVAAADEIDTVICGIVGAAGLKGAWAAIESGKTIGIANKETLVVAGPLIMDLAERSGATLLPVDSEHSAIYQALQAGSASEVKRVILTASGGPFRGASPADLEDVTPEKALAHPTWDMGPKITIDSATMMNKALELIEAKWLFQLTVDQISVVVHPQSIVHSMVEFVDGSVIAQLSPPDMRLPIQYALTYPVRMEGLNPPMDWSRAFELSFEPPDLEAFPALRLGIEVAEQGGTCGAVLNAANEAAVERFLTGDLRFSDIATSCEQVLKSHQYEPHPSLDKLFELDHWAREEIKRWKSC</sequence>
<dbReference type="PIRSF" id="PIRSF006205">
    <property type="entry name" value="Dxp_reductismrs"/>
    <property type="match status" value="1"/>
</dbReference>
<evidence type="ECO:0000259" key="12">
    <source>
        <dbReference type="Pfam" id="PF13288"/>
    </source>
</evidence>
<dbReference type="Pfam" id="PF13288">
    <property type="entry name" value="DXPR_C"/>
    <property type="match status" value="1"/>
</dbReference>
<dbReference type="GO" id="GO:0016853">
    <property type="term" value="F:isomerase activity"/>
    <property type="evidence" value="ECO:0007669"/>
    <property type="project" value="UniProtKB-KW"/>
</dbReference>
<dbReference type="GO" id="GO:0051484">
    <property type="term" value="P:isopentenyl diphosphate biosynthetic process, methylerythritol 4-phosphate pathway involved in terpenoid biosynthetic process"/>
    <property type="evidence" value="ECO:0007669"/>
    <property type="project" value="TreeGrafter"/>
</dbReference>
<dbReference type="GO" id="GO:0030145">
    <property type="term" value="F:manganese ion binding"/>
    <property type="evidence" value="ECO:0007669"/>
    <property type="project" value="TreeGrafter"/>
</dbReference>
<dbReference type="AlphaFoldDB" id="A0A517PWG1"/>
<dbReference type="FunFam" id="3.40.50.720:FF:000045">
    <property type="entry name" value="1-deoxy-D-xylulose 5-phosphate reductoisomerase"/>
    <property type="match status" value="1"/>
</dbReference>
<evidence type="ECO:0000256" key="6">
    <source>
        <dbReference type="ARBA" id="ARBA00023211"/>
    </source>
</evidence>
<feature type="binding site" evidence="9">
    <location>
        <position position="219"/>
    </location>
    <ligand>
        <name>1-deoxy-D-xylulose 5-phosphate</name>
        <dbReference type="ChEBI" id="CHEBI:57792"/>
    </ligand>
</feature>
<proteinExistence type="inferred from homology"/>
<evidence type="ECO:0000256" key="1">
    <source>
        <dbReference type="ARBA" id="ARBA00005094"/>
    </source>
</evidence>
<evidence type="ECO:0000256" key="3">
    <source>
        <dbReference type="ARBA" id="ARBA00022723"/>
    </source>
</evidence>
<dbReference type="Proteomes" id="UP000320421">
    <property type="component" value="Chromosome"/>
</dbReference>
<dbReference type="PANTHER" id="PTHR30525">
    <property type="entry name" value="1-DEOXY-D-XYLULOSE 5-PHOSPHATE REDUCTOISOMERASE"/>
    <property type="match status" value="1"/>
</dbReference>
<protein>
    <recommendedName>
        <fullName evidence="9">1-deoxy-D-xylulose 5-phosphate reductoisomerase</fullName>
        <shortName evidence="9">DXP reductoisomerase</shortName>
        <ecNumber evidence="9">1.1.1.267</ecNumber>
    </recommendedName>
    <alternativeName>
        <fullName evidence="9">1-deoxyxylulose-5-phosphate reductoisomerase</fullName>
    </alternativeName>
    <alternativeName>
        <fullName evidence="9">2-C-methyl-D-erythritol 4-phosphate synthase</fullName>
    </alternativeName>
</protein>
<evidence type="ECO:0000256" key="2">
    <source>
        <dbReference type="ARBA" id="ARBA00006825"/>
    </source>
</evidence>
<dbReference type="InterPro" id="IPR036291">
    <property type="entry name" value="NAD(P)-bd_dom_sf"/>
</dbReference>
<dbReference type="SUPFAM" id="SSF69055">
    <property type="entry name" value="1-deoxy-D-xylulose-5-phosphate reductoisomerase, C-terminal domain"/>
    <property type="match status" value="1"/>
</dbReference>
<dbReference type="EC" id="1.1.1.267" evidence="9"/>
<feature type="domain" description="1-deoxy-D-xylulose 5-phosphate reductoisomerase N-terminal" evidence="10">
    <location>
        <begin position="4"/>
        <end position="130"/>
    </location>
</feature>
<dbReference type="SUPFAM" id="SSF55347">
    <property type="entry name" value="Glyceraldehyde-3-phosphate dehydrogenase-like, C-terminal domain"/>
    <property type="match status" value="1"/>
</dbReference>
<dbReference type="OrthoDB" id="9806546at2"/>
<accession>A0A517PWG1</accession>
<keyword evidence="4 9" id="KW-0521">NADP</keyword>
<keyword evidence="9" id="KW-0460">Magnesium</keyword>
<dbReference type="Pfam" id="PF02670">
    <property type="entry name" value="DXP_reductoisom"/>
    <property type="match status" value="1"/>
</dbReference>
<evidence type="ECO:0000256" key="4">
    <source>
        <dbReference type="ARBA" id="ARBA00022857"/>
    </source>
</evidence>
<feature type="binding site" evidence="9">
    <location>
        <position position="210"/>
    </location>
    <ligand>
        <name>1-deoxy-D-xylulose 5-phosphate</name>
        <dbReference type="ChEBI" id="CHEBI:57792"/>
    </ligand>
</feature>
<reference evidence="13 14" key="1">
    <citation type="submission" date="2019-02" db="EMBL/GenBank/DDBJ databases">
        <title>Deep-cultivation of Planctomycetes and their phenomic and genomic characterization uncovers novel biology.</title>
        <authorList>
            <person name="Wiegand S."/>
            <person name="Jogler M."/>
            <person name="Boedeker C."/>
            <person name="Pinto D."/>
            <person name="Vollmers J."/>
            <person name="Rivas-Marin E."/>
            <person name="Kohn T."/>
            <person name="Peeters S.H."/>
            <person name="Heuer A."/>
            <person name="Rast P."/>
            <person name="Oberbeckmann S."/>
            <person name="Bunk B."/>
            <person name="Jeske O."/>
            <person name="Meyerdierks A."/>
            <person name="Storesund J.E."/>
            <person name="Kallscheuer N."/>
            <person name="Luecker S."/>
            <person name="Lage O.M."/>
            <person name="Pohl T."/>
            <person name="Merkel B.J."/>
            <person name="Hornburger P."/>
            <person name="Mueller R.-W."/>
            <person name="Bruemmer F."/>
            <person name="Labrenz M."/>
            <person name="Spormann A.M."/>
            <person name="Op den Camp H."/>
            <person name="Overmann J."/>
            <person name="Amann R."/>
            <person name="Jetten M.S.M."/>
            <person name="Mascher T."/>
            <person name="Medema M.H."/>
            <person name="Devos D.P."/>
            <person name="Kaster A.-K."/>
            <person name="Ovreas L."/>
            <person name="Rohde M."/>
            <person name="Galperin M.Y."/>
            <person name="Jogler C."/>
        </authorList>
    </citation>
    <scope>NUCLEOTIDE SEQUENCE [LARGE SCALE GENOMIC DNA]</scope>
    <source>
        <strain evidence="13 14">HG66A1</strain>
    </source>
</reference>
<evidence type="ECO:0000256" key="8">
    <source>
        <dbReference type="ARBA" id="ARBA00048543"/>
    </source>
</evidence>
<feature type="binding site" evidence="9">
    <location>
        <position position="124"/>
    </location>
    <ligand>
        <name>NADPH</name>
        <dbReference type="ChEBI" id="CHEBI:57783"/>
    </ligand>
</feature>
<evidence type="ECO:0000259" key="11">
    <source>
        <dbReference type="Pfam" id="PF08436"/>
    </source>
</evidence>
<feature type="binding site" evidence="9">
    <location>
        <position position="10"/>
    </location>
    <ligand>
        <name>NADPH</name>
        <dbReference type="ChEBI" id="CHEBI:57783"/>
    </ligand>
</feature>
<name>A0A517PWG1_9PLAN</name>
<feature type="binding site" evidence="9">
    <location>
        <position position="216"/>
    </location>
    <ligand>
        <name>1-deoxy-D-xylulose 5-phosphate</name>
        <dbReference type="ChEBI" id="CHEBI:57792"/>
    </ligand>
</feature>